<dbReference type="InParanoid" id="A0BTL3"/>
<dbReference type="HOGENOM" id="CLU_1848948_0_0_1"/>
<reference evidence="2 3" key="1">
    <citation type="journal article" date="2006" name="Nature">
        <title>Global trends of whole-genome duplications revealed by the ciliate Paramecium tetraurelia.</title>
        <authorList>
            <consortium name="Genoscope"/>
            <person name="Aury J.-M."/>
            <person name="Jaillon O."/>
            <person name="Duret L."/>
            <person name="Noel B."/>
            <person name="Jubin C."/>
            <person name="Porcel B.M."/>
            <person name="Segurens B."/>
            <person name="Daubin V."/>
            <person name="Anthouard V."/>
            <person name="Aiach N."/>
            <person name="Arnaiz O."/>
            <person name="Billaut A."/>
            <person name="Beisson J."/>
            <person name="Blanc I."/>
            <person name="Bouhouche K."/>
            <person name="Camara F."/>
            <person name="Duharcourt S."/>
            <person name="Guigo R."/>
            <person name="Gogendeau D."/>
            <person name="Katinka M."/>
            <person name="Keller A.-M."/>
            <person name="Kissmehl R."/>
            <person name="Klotz C."/>
            <person name="Koll F."/>
            <person name="Le Moue A."/>
            <person name="Lepere C."/>
            <person name="Malinsky S."/>
            <person name="Nowacki M."/>
            <person name="Nowak J.K."/>
            <person name="Plattner H."/>
            <person name="Poulain J."/>
            <person name="Ruiz F."/>
            <person name="Serrano V."/>
            <person name="Zagulski M."/>
            <person name="Dessen P."/>
            <person name="Betermier M."/>
            <person name="Weissenbach J."/>
            <person name="Scarpelli C."/>
            <person name="Schachter V."/>
            <person name="Sperling L."/>
            <person name="Meyer E."/>
            <person name="Cohen J."/>
            <person name="Wincker P."/>
        </authorList>
    </citation>
    <scope>NUCLEOTIDE SEQUENCE [LARGE SCALE GENOMIC DNA]</scope>
    <source>
        <strain evidence="2 3">Stock d4-2</strain>
    </source>
</reference>
<gene>
    <name evidence="2" type="ORF">GSPATT00032112001</name>
</gene>
<feature type="transmembrane region" description="Helical" evidence="1">
    <location>
        <begin position="102"/>
        <end position="120"/>
    </location>
</feature>
<dbReference type="RefSeq" id="XP_001429278.1">
    <property type="nucleotide sequence ID" value="XM_001429241.1"/>
</dbReference>
<keyword evidence="3" id="KW-1185">Reference proteome</keyword>
<keyword evidence="1" id="KW-0812">Transmembrane</keyword>
<evidence type="ECO:0000313" key="2">
    <source>
        <dbReference type="EMBL" id="CAK61880.1"/>
    </source>
</evidence>
<proteinExistence type="predicted"/>
<accession>A0BTL3</accession>
<dbReference type="KEGG" id="ptm:GSPATT00032112001"/>
<keyword evidence="1" id="KW-1133">Transmembrane helix</keyword>
<evidence type="ECO:0008006" key="4">
    <source>
        <dbReference type="Google" id="ProtNLM"/>
    </source>
</evidence>
<keyword evidence="1" id="KW-0472">Membrane</keyword>
<evidence type="ECO:0000256" key="1">
    <source>
        <dbReference type="SAM" id="Phobius"/>
    </source>
</evidence>
<dbReference type="Proteomes" id="UP000000600">
    <property type="component" value="Unassembled WGS sequence"/>
</dbReference>
<feature type="transmembrane region" description="Helical" evidence="1">
    <location>
        <begin position="73"/>
        <end position="90"/>
    </location>
</feature>
<sequence>MIKHKSLFIICQCETQISCSNFLYNSSHQQSSSQKQSSQSSKSNSFTFSSTSSCPLIIINLQCVILASISSQVYFDLFIFSIQVFYLFFYPSPFPYSKRYNQFQLLIYLCYLSKLSYLFMNQSTKYSCKMLNRDYTQNE</sequence>
<organism evidence="2 3">
    <name type="scientific">Paramecium tetraurelia</name>
    <dbReference type="NCBI Taxonomy" id="5888"/>
    <lineage>
        <taxon>Eukaryota</taxon>
        <taxon>Sar</taxon>
        <taxon>Alveolata</taxon>
        <taxon>Ciliophora</taxon>
        <taxon>Intramacronucleata</taxon>
        <taxon>Oligohymenophorea</taxon>
        <taxon>Peniculida</taxon>
        <taxon>Parameciidae</taxon>
        <taxon>Paramecium</taxon>
    </lineage>
</organism>
<dbReference type="AlphaFoldDB" id="A0BTL3"/>
<evidence type="ECO:0000313" key="3">
    <source>
        <dbReference type="Proteomes" id="UP000000600"/>
    </source>
</evidence>
<name>A0BTL3_PARTE</name>
<dbReference type="EMBL" id="CT868016">
    <property type="protein sequence ID" value="CAK61880.1"/>
    <property type="molecule type" value="Genomic_DNA"/>
</dbReference>
<protein>
    <recommendedName>
        <fullName evidence="4">Transmembrane protein</fullName>
    </recommendedName>
</protein>
<dbReference type="GeneID" id="5015062"/>